<evidence type="ECO:0000256" key="3">
    <source>
        <dbReference type="ARBA" id="ARBA00023125"/>
    </source>
</evidence>
<evidence type="ECO:0000313" key="6">
    <source>
        <dbReference type="EMBL" id="SMC14491.1"/>
    </source>
</evidence>
<dbReference type="SUPFAM" id="SSF53850">
    <property type="entry name" value="Periplasmic binding protein-like II"/>
    <property type="match status" value="1"/>
</dbReference>
<keyword evidence="7" id="KW-1185">Reference proteome</keyword>
<dbReference type="PANTHER" id="PTHR30346:SF0">
    <property type="entry name" value="HCA OPERON TRANSCRIPTIONAL ACTIVATOR HCAR"/>
    <property type="match status" value="1"/>
</dbReference>
<dbReference type="Gene3D" id="3.40.190.10">
    <property type="entry name" value="Periplasmic binding protein-like II"/>
    <property type="match status" value="2"/>
</dbReference>
<name>A0A1X7BY03_9RHOB</name>
<sequence>MPLRFTLRQLEYFVAVGEAGSIALASEMVNVSSPSISAAISQLENEFGLQLFVRKHAHGLSLTQAGRQFMAQAKTVLHETEALNRLADNISGFVQGPLAVGCLLTFAQMVVPGLRREFEDHYPDVTVNQVERDQSTLIEMLRRADIDVALTYDLDIPTDLTFLPLAELPPYALFGENHPLADRMSVSISDLRPHKMVLLDLPLSSEYFLSLFEESSAAPHIAERTRDMNVLRSLVANDFGYSILNIRFLSDTAPDGRKLKFVPITGNLRPLRMGLATSPGAQNVLTVQAFIEHCKSALSDDNIPRVVSRVS</sequence>
<evidence type="ECO:0000256" key="4">
    <source>
        <dbReference type="ARBA" id="ARBA00023163"/>
    </source>
</evidence>
<gene>
    <name evidence="6" type="primary">gltC_8</name>
    <name evidence="6" type="ORF">ROA7745_04358</name>
</gene>
<dbReference type="PROSITE" id="PS50931">
    <property type="entry name" value="HTH_LYSR"/>
    <property type="match status" value="1"/>
</dbReference>
<protein>
    <submittedName>
        <fullName evidence="6">HTH-type transcriptional regulator GltC</fullName>
    </submittedName>
</protein>
<keyword evidence="3" id="KW-0238">DNA-binding</keyword>
<dbReference type="Pfam" id="PF03466">
    <property type="entry name" value="LysR_substrate"/>
    <property type="match status" value="1"/>
</dbReference>
<dbReference type="OrthoDB" id="8679465at2"/>
<dbReference type="InterPro" id="IPR036390">
    <property type="entry name" value="WH_DNA-bd_sf"/>
</dbReference>
<dbReference type="InterPro" id="IPR005119">
    <property type="entry name" value="LysR_subst-bd"/>
</dbReference>
<dbReference type="GO" id="GO:0003677">
    <property type="term" value="F:DNA binding"/>
    <property type="evidence" value="ECO:0007669"/>
    <property type="project" value="UniProtKB-KW"/>
</dbReference>
<dbReference type="PANTHER" id="PTHR30346">
    <property type="entry name" value="TRANSCRIPTIONAL DUAL REGULATOR HCAR-RELATED"/>
    <property type="match status" value="1"/>
</dbReference>
<dbReference type="InterPro" id="IPR000847">
    <property type="entry name" value="LysR_HTH_N"/>
</dbReference>
<dbReference type="Pfam" id="PF00126">
    <property type="entry name" value="HTH_1"/>
    <property type="match status" value="1"/>
</dbReference>
<dbReference type="PRINTS" id="PR00039">
    <property type="entry name" value="HTHLYSR"/>
</dbReference>
<dbReference type="EMBL" id="FWXB01000028">
    <property type="protein sequence ID" value="SMC14491.1"/>
    <property type="molecule type" value="Genomic_DNA"/>
</dbReference>
<evidence type="ECO:0000313" key="7">
    <source>
        <dbReference type="Proteomes" id="UP000193224"/>
    </source>
</evidence>
<proteinExistence type="inferred from homology"/>
<dbReference type="Gene3D" id="1.10.10.10">
    <property type="entry name" value="Winged helix-like DNA-binding domain superfamily/Winged helix DNA-binding domain"/>
    <property type="match status" value="1"/>
</dbReference>
<organism evidence="6 7">
    <name type="scientific">Roseovarius aestuarii</name>
    <dbReference type="NCBI Taxonomy" id="475083"/>
    <lineage>
        <taxon>Bacteria</taxon>
        <taxon>Pseudomonadati</taxon>
        <taxon>Pseudomonadota</taxon>
        <taxon>Alphaproteobacteria</taxon>
        <taxon>Rhodobacterales</taxon>
        <taxon>Roseobacteraceae</taxon>
        <taxon>Roseovarius</taxon>
    </lineage>
</organism>
<keyword evidence="4" id="KW-0804">Transcription</keyword>
<accession>A0A1X7BY03</accession>
<reference evidence="6 7" key="1">
    <citation type="submission" date="2017-03" db="EMBL/GenBank/DDBJ databases">
        <authorList>
            <person name="Afonso C.L."/>
            <person name="Miller P.J."/>
            <person name="Scott M.A."/>
            <person name="Spackman E."/>
            <person name="Goraichik I."/>
            <person name="Dimitrov K.M."/>
            <person name="Suarez D.L."/>
            <person name="Swayne D.E."/>
        </authorList>
    </citation>
    <scope>NUCLEOTIDE SEQUENCE [LARGE SCALE GENOMIC DNA]</scope>
    <source>
        <strain evidence="6 7">CECT 7745</strain>
    </source>
</reference>
<feature type="domain" description="HTH lysR-type" evidence="5">
    <location>
        <begin position="5"/>
        <end position="63"/>
    </location>
</feature>
<keyword evidence="2" id="KW-0805">Transcription regulation</keyword>
<dbReference type="SUPFAM" id="SSF46785">
    <property type="entry name" value="Winged helix' DNA-binding domain"/>
    <property type="match status" value="1"/>
</dbReference>
<dbReference type="Proteomes" id="UP000193224">
    <property type="component" value="Unassembled WGS sequence"/>
</dbReference>
<dbReference type="FunFam" id="1.10.10.10:FF:000001">
    <property type="entry name" value="LysR family transcriptional regulator"/>
    <property type="match status" value="1"/>
</dbReference>
<evidence type="ECO:0000256" key="1">
    <source>
        <dbReference type="ARBA" id="ARBA00009437"/>
    </source>
</evidence>
<dbReference type="AlphaFoldDB" id="A0A1X7BY03"/>
<dbReference type="InterPro" id="IPR036388">
    <property type="entry name" value="WH-like_DNA-bd_sf"/>
</dbReference>
<comment type="similarity">
    <text evidence="1">Belongs to the LysR transcriptional regulatory family.</text>
</comment>
<dbReference type="CDD" id="cd08412">
    <property type="entry name" value="PBP2_PAO1_like"/>
    <property type="match status" value="1"/>
</dbReference>
<dbReference type="GO" id="GO:0003700">
    <property type="term" value="F:DNA-binding transcription factor activity"/>
    <property type="evidence" value="ECO:0007669"/>
    <property type="project" value="InterPro"/>
</dbReference>
<evidence type="ECO:0000259" key="5">
    <source>
        <dbReference type="PROSITE" id="PS50931"/>
    </source>
</evidence>
<dbReference type="RefSeq" id="WP_085802383.1">
    <property type="nucleotide sequence ID" value="NZ_FWXB01000028.1"/>
</dbReference>
<evidence type="ECO:0000256" key="2">
    <source>
        <dbReference type="ARBA" id="ARBA00023015"/>
    </source>
</evidence>
<dbReference type="GO" id="GO:0032993">
    <property type="term" value="C:protein-DNA complex"/>
    <property type="evidence" value="ECO:0007669"/>
    <property type="project" value="TreeGrafter"/>
</dbReference>